<evidence type="ECO:0000256" key="3">
    <source>
        <dbReference type="SAM" id="MobiDB-lite"/>
    </source>
</evidence>
<name>A0A938YGK5_9ACTN</name>
<dbReference type="SUPFAM" id="SSF53756">
    <property type="entry name" value="UDP-Glycosyltransferase/glycogen phosphorylase"/>
    <property type="match status" value="1"/>
</dbReference>
<dbReference type="CDD" id="cd03794">
    <property type="entry name" value="GT4_WbuB-like"/>
    <property type="match status" value="1"/>
</dbReference>
<sequence>MSGARITVVGINYAPEPTGSAPYVTALARALADGGAHVHVVTGLPHYPQWRVDDPRYANGDFWQEWDGSVQVTRCRHWVPPQSSMKDRARMEASFFRRALQVLRGERPDLVIASVPVLGALAAPLAAYRRRVPVAAIIQDLTANAATQTGTVGGRLGAVIRAGEYSLYRRCARIGVINEEFRRVLEQGGVPVDKVDLTTNFAHITPVRASVSEARARLGWDPDAFLVVHTGNMGSKQGLETVVDAARLAEQRASTVQFVFVGDGNQRQVLGQRAAGVANAQFVPPLSDADYPYALAAADVLLLNELPSAITMSLPSKLTSYTAAGRPVLAATDSVSITAAFLAEQRLGEVVAGGDPQALLDAAEHLQHDEVRRHELASASRRVYTTLYGREAAEDRYRRFAGTALAGSRSRASSSEVDDSPALRSEAG</sequence>
<gene>
    <name evidence="5" type="ORF">JL106_17730</name>
</gene>
<feature type="region of interest" description="Disordered" evidence="3">
    <location>
        <begin position="404"/>
        <end position="428"/>
    </location>
</feature>
<organism evidence="5 6">
    <name type="scientific">Nakamurella leprariae</name>
    <dbReference type="NCBI Taxonomy" id="2803911"/>
    <lineage>
        <taxon>Bacteria</taxon>
        <taxon>Bacillati</taxon>
        <taxon>Actinomycetota</taxon>
        <taxon>Actinomycetes</taxon>
        <taxon>Nakamurellales</taxon>
        <taxon>Nakamurellaceae</taxon>
        <taxon>Nakamurella</taxon>
    </lineage>
</organism>
<dbReference type="GO" id="GO:1901137">
    <property type="term" value="P:carbohydrate derivative biosynthetic process"/>
    <property type="evidence" value="ECO:0007669"/>
    <property type="project" value="UniProtKB-ARBA"/>
</dbReference>
<evidence type="ECO:0000313" key="6">
    <source>
        <dbReference type="Proteomes" id="UP000663792"/>
    </source>
</evidence>
<proteinExistence type="predicted"/>
<keyword evidence="1" id="KW-0328">Glycosyltransferase</keyword>
<dbReference type="Pfam" id="PF13692">
    <property type="entry name" value="Glyco_trans_1_4"/>
    <property type="match status" value="1"/>
</dbReference>
<dbReference type="InterPro" id="IPR028098">
    <property type="entry name" value="Glyco_trans_4-like_N"/>
</dbReference>
<dbReference type="PANTHER" id="PTHR45947">
    <property type="entry name" value="SULFOQUINOVOSYL TRANSFERASE SQD2"/>
    <property type="match status" value="1"/>
</dbReference>
<evidence type="ECO:0000259" key="4">
    <source>
        <dbReference type="Pfam" id="PF13579"/>
    </source>
</evidence>
<dbReference type="PANTHER" id="PTHR45947:SF3">
    <property type="entry name" value="SULFOQUINOVOSYL TRANSFERASE SQD2"/>
    <property type="match status" value="1"/>
</dbReference>
<keyword evidence="6" id="KW-1185">Reference proteome</keyword>
<dbReference type="GO" id="GO:0016758">
    <property type="term" value="F:hexosyltransferase activity"/>
    <property type="evidence" value="ECO:0007669"/>
    <property type="project" value="TreeGrafter"/>
</dbReference>
<feature type="compositionally biased region" description="Low complexity" evidence="3">
    <location>
        <begin position="404"/>
        <end position="415"/>
    </location>
</feature>
<dbReference type="Pfam" id="PF13579">
    <property type="entry name" value="Glyco_trans_4_4"/>
    <property type="match status" value="1"/>
</dbReference>
<dbReference type="EMBL" id="JAERWK010000023">
    <property type="protein sequence ID" value="MBM9469131.1"/>
    <property type="molecule type" value="Genomic_DNA"/>
</dbReference>
<dbReference type="InterPro" id="IPR050194">
    <property type="entry name" value="Glycosyltransferase_grp1"/>
</dbReference>
<evidence type="ECO:0000256" key="1">
    <source>
        <dbReference type="ARBA" id="ARBA00022676"/>
    </source>
</evidence>
<evidence type="ECO:0000313" key="5">
    <source>
        <dbReference type="EMBL" id="MBM9469131.1"/>
    </source>
</evidence>
<comment type="caution">
    <text evidence="5">The sequence shown here is derived from an EMBL/GenBank/DDBJ whole genome shotgun (WGS) entry which is preliminary data.</text>
</comment>
<keyword evidence="2" id="KW-0808">Transferase</keyword>
<accession>A0A938YGK5</accession>
<feature type="domain" description="Glycosyltransferase subfamily 4-like N-terminal" evidence="4">
    <location>
        <begin position="18"/>
        <end position="198"/>
    </location>
</feature>
<dbReference type="Gene3D" id="3.40.50.2000">
    <property type="entry name" value="Glycogen Phosphorylase B"/>
    <property type="match status" value="2"/>
</dbReference>
<dbReference type="Proteomes" id="UP000663792">
    <property type="component" value="Unassembled WGS sequence"/>
</dbReference>
<dbReference type="AlphaFoldDB" id="A0A938YGK5"/>
<evidence type="ECO:0000256" key="2">
    <source>
        <dbReference type="ARBA" id="ARBA00022679"/>
    </source>
</evidence>
<protein>
    <submittedName>
        <fullName evidence="5">Glycosyltransferase family 4 protein</fullName>
    </submittedName>
</protein>
<reference evidence="5" key="1">
    <citation type="submission" date="2021-01" db="EMBL/GenBank/DDBJ databases">
        <title>YIM 132084 draft genome.</title>
        <authorList>
            <person name="An D."/>
        </authorList>
    </citation>
    <scope>NUCLEOTIDE SEQUENCE</scope>
    <source>
        <strain evidence="5">YIM 132084</strain>
    </source>
</reference>